<feature type="compositionally biased region" description="Polar residues" evidence="1">
    <location>
        <begin position="186"/>
        <end position="234"/>
    </location>
</feature>
<protein>
    <submittedName>
        <fullName evidence="2">Uncharacterized protein</fullName>
    </submittedName>
</protein>
<dbReference type="EMBL" id="CAUEEQ010058176">
    <property type="protein sequence ID" value="CAJ0963737.1"/>
    <property type="molecule type" value="Genomic_DNA"/>
</dbReference>
<accession>A0ABN9MB31</accession>
<feature type="compositionally biased region" description="Polar residues" evidence="1">
    <location>
        <begin position="296"/>
        <end position="309"/>
    </location>
</feature>
<comment type="caution">
    <text evidence="2">The sequence shown here is derived from an EMBL/GenBank/DDBJ whole genome shotgun (WGS) entry which is preliminary data.</text>
</comment>
<feature type="compositionally biased region" description="Polar residues" evidence="1">
    <location>
        <begin position="135"/>
        <end position="151"/>
    </location>
</feature>
<evidence type="ECO:0000256" key="1">
    <source>
        <dbReference type="SAM" id="MobiDB-lite"/>
    </source>
</evidence>
<dbReference type="Proteomes" id="UP001176940">
    <property type="component" value="Unassembled WGS sequence"/>
</dbReference>
<reference evidence="2" key="1">
    <citation type="submission" date="2023-07" db="EMBL/GenBank/DDBJ databases">
        <authorList>
            <person name="Stuckert A."/>
        </authorList>
    </citation>
    <scope>NUCLEOTIDE SEQUENCE</scope>
</reference>
<feature type="compositionally biased region" description="Basic and acidic residues" evidence="1">
    <location>
        <begin position="42"/>
        <end position="58"/>
    </location>
</feature>
<evidence type="ECO:0000313" key="3">
    <source>
        <dbReference type="Proteomes" id="UP001176940"/>
    </source>
</evidence>
<feature type="compositionally biased region" description="Polar residues" evidence="1">
    <location>
        <begin position="260"/>
        <end position="286"/>
    </location>
</feature>
<proteinExistence type="predicted"/>
<feature type="region of interest" description="Disordered" evidence="1">
    <location>
        <begin position="186"/>
        <end position="309"/>
    </location>
</feature>
<organism evidence="2 3">
    <name type="scientific">Ranitomeya imitator</name>
    <name type="common">mimic poison frog</name>
    <dbReference type="NCBI Taxonomy" id="111125"/>
    <lineage>
        <taxon>Eukaryota</taxon>
        <taxon>Metazoa</taxon>
        <taxon>Chordata</taxon>
        <taxon>Craniata</taxon>
        <taxon>Vertebrata</taxon>
        <taxon>Euteleostomi</taxon>
        <taxon>Amphibia</taxon>
        <taxon>Batrachia</taxon>
        <taxon>Anura</taxon>
        <taxon>Neobatrachia</taxon>
        <taxon>Hyloidea</taxon>
        <taxon>Dendrobatidae</taxon>
        <taxon>Dendrobatinae</taxon>
        <taxon>Ranitomeya</taxon>
    </lineage>
</organism>
<feature type="region of interest" description="Disordered" evidence="1">
    <location>
        <begin position="135"/>
        <end position="174"/>
    </location>
</feature>
<feature type="compositionally biased region" description="Acidic residues" evidence="1">
    <location>
        <begin position="59"/>
        <end position="68"/>
    </location>
</feature>
<name>A0ABN9MB31_9NEOB</name>
<keyword evidence="3" id="KW-1185">Reference proteome</keyword>
<evidence type="ECO:0000313" key="2">
    <source>
        <dbReference type="EMBL" id="CAJ0963737.1"/>
    </source>
</evidence>
<feature type="compositionally biased region" description="Polar residues" evidence="1">
    <location>
        <begin position="78"/>
        <end position="90"/>
    </location>
</feature>
<sequence>MFGLPNLNLTTRRSQCSGSVHGHYVRQKVLGALPVLQQLDGETGKDTAHHNSDNKEEQDGSDSDDSDETSLPFDVSGGLSSLSQEMIQRSYQRRHRALREHEERLSELNNTPHEQLLISLKNDTGNVLPQECSSMSLQQTSCTPKAQNSITSEKRHPNSALMKKQLKKQQISGTDMPASKQVLKNQISASSYQPKPVNSSQGLNKMTSKKLPSSAPQSISDTASTIKSHGTVTDSQKERQTASAPSTKHTYPTLEKTSARHSSTTVSSRPENEKQTSTPTRQTLQSPEKPPLTKPKISSSSQVTRKQTT</sequence>
<gene>
    <name evidence="2" type="ORF">RIMI_LOCUS18781025</name>
</gene>
<feature type="region of interest" description="Disordered" evidence="1">
    <location>
        <begin position="42"/>
        <end position="95"/>
    </location>
</feature>
<feature type="compositionally biased region" description="Polar residues" evidence="1">
    <location>
        <begin position="241"/>
        <end position="250"/>
    </location>
</feature>